<keyword evidence="2" id="KW-1185">Reference proteome</keyword>
<proteinExistence type="predicted"/>
<name>A0A5N6VM61_9EURO</name>
<evidence type="ECO:0000313" key="1">
    <source>
        <dbReference type="EMBL" id="KAE8309645.1"/>
    </source>
</evidence>
<evidence type="ECO:0000313" key="2">
    <source>
        <dbReference type="Proteomes" id="UP000325433"/>
    </source>
</evidence>
<accession>A0A5N6VM61</accession>
<dbReference type="EMBL" id="ML738364">
    <property type="protein sequence ID" value="KAE8309645.1"/>
    <property type="molecule type" value="Genomic_DNA"/>
</dbReference>
<organism evidence="1 2">
    <name type="scientific">Aspergillus transmontanensis</name>
    <dbReference type="NCBI Taxonomy" id="1034304"/>
    <lineage>
        <taxon>Eukaryota</taxon>
        <taxon>Fungi</taxon>
        <taxon>Dikarya</taxon>
        <taxon>Ascomycota</taxon>
        <taxon>Pezizomycotina</taxon>
        <taxon>Eurotiomycetes</taxon>
        <taxon>Eurotiomycetidae</taxon>
        <taxon>Eurotiales</taxon>
        <taxon>Aspergillaceae</taxon>
        <taxon>Aspergillus</taxon>
        <taxon>Aspergillus subgen. Circumdati</taxon>
    </lineage>
</organism>
<dbReference type="Proteomes" id="UP000325433">
    <property type="component" value="Unassembled WGS sequence"/>
</dbReference>
<sequence length="58" mass="6700">MATGDLLVELEHRRKGIRSTSRNRQVREQYVCMCGHALAIRESSKRKVVGKKREPNYG</sequence>
<gene>
    <name evidence="1" type="ORF">BDV41DRAFT_547331</name>
</gene>
<dbReference type="AlphaFoldDB" id="A0A5N6VM61"/>
<reference evidence="2" key="1">
    <citation type="submission" date="2019-04" db="EMBL/GenBank/DDBJ databases">
        <title>Friends and foes A comparative genomics studyof 23 Aspergillus species from section Flavi.</title>
        <authorList>
            <consortium name="DOE Joint Genome Institute"/>
            <person name="Kjaerbolling I."/>
            <person name="Vesth T."/>
            <person name="Frisvad J.C."/>
            <person name="Nybo J.L."/>
            <person name="Theobald S."/>
            <person name="Kildgaard S."/>
            <person name="Isbrandt T."/>
            <person name="Kuo A."/>
            <person name="Sato A."/>
            <person name="Lyhne E.K."/>
            <person name="Kogle M.E."/>
            <person name="Wiebenga A."/>
            <person name="Kun R.S."/>
            <person name="Lubbers R.J."/>
            <person name="Makela M.R."/>
            <person name="Barry K."/>
            <person name="Chovatia M."/>
            <person name="Clum A."/>
            <person name="Daum C."/>
            <person name="Haridas S."/>
            <person name="He G."/>
            <person name="LaButti K."/>
            <person name="Lipzen A."/>
            <person name="Mondo S."/>
            <person name="Riley R."/>
            <person name="Salamov A."/>
            <person name="Simmons B.A."/>
            <person name="Magnuson J.K."/>
            <person name="Henrissat B."/>
            <person name="Mortensen U.H."/>
            <person name="Larsen T.O."/>
            <person name="Devries R.P."/>
            <person name="Grigoriev I.V."/>
            <person name="Machida M."/>
            <person name="Baker S.E."/>
            <person name="Andersen M.R."/>
        </authorList>
    </citation>
    <scope>NUCLEOTIDE SEQUENCE [LARGE SCALE GENOMIC DNA]</scope>
    <source>
        <strain evidence="2">CBS 130015</strain>
    </source>
</reference>
<protein>
    <submittedName>
        <fullName evidence="1">Uncharacterized protein</fullName>
    </submittedName>
</protein>